<dbReference type="Proteomes" id="UP000295506">
    <property type="component" value="Unassembled WGS sequence"/>
</dbReference>
<dbReference type="CDD" id="cd07333">
    <property type="entry name" value="M48C_bepA_like"/>
    <property type="match status" value="1"/>
</dbReference>
<evidence type="ECO:0000256" key="7">
    <source>
        <dbReference type="PROSITE-ProRule" id="PRU00339"/>
    </source>
</evidence>
<dbReference type="InterPro" id="IPR051156">
    <property type="entry name" value="Mito/Outer_Membr_Metalloprot"/>
</dbReference>
<feature type="coiled-coil region" evidence="8">
    <location>
        <begin position="452"/>
        <end position="479"/>
    </location>
</feature>
<evidence type="ECO:0000256" key="3">
    <source>
        <dbReference type="ARBA" id="ARBA00022723"/>
    </source>
</evidence>
<keyword evidence="6" id="KW-0482">Metalloprotease</keyword>
<keyword evidence="9" id="KW-0732">Signal</keyword>
<dbReference type="PANTHER" id="PTHR22726">
    <property type="entry name" value="METALLOENDOPEPTIDASE OMA1"/>
    <property type="match status" value="1"/>
</dbReference>
<keyword evidence="8" id="KW-0175">Coiled coil</keyword>
<dbReference type="PROSITE" id="PS50005">
    <property type="entry name" value="TPR"/>
    <property type="match status" value="1"/>
</dbReference>
<protein>
    <submittedName>
        <fullName evidence="11">Zn-dependent protease</fullName>
    </submittedName>
</protein>
<dbReference type="GO" id="GO:0016020">
    <property type="term" value="C:membrane"/>
    <property type="evidence" value="ECO:0007669"/>
    <property type="project" value="TreeGrafter"/>
</dbReference>
<dbReference type="GO" id="GO:0046872">
    <property type="term" value="F:metal ion binding"/>
    <property type="evidence" value="ECO:0007669"/>
    <property type="project" value="UniProtKB-KW"/>
</dbReference>
<dbReference type="InterPro" id="IPR001915">
    <property type="entry name" value="Peptidase_M48"/>
</dbReference>
<keyword evidence="4" id="KW-0378">Hydrolase</keyword>
<feature type="repeat" description="TPR" evidence="7">
    <location>
        <begin position="311"/>
        <end position="344"/>
    </location>
</feature>
<dbReference type="SMART" id="SM00028">
    <property type="entry name" value="TPR"/>
    <property type="match status" value="3"/>
</dbReference>
<comment type="cofactor">
    <cofactor evidence="1">
        <name>Zn(2+)</name>
        <dbReference type="ChEBI" id="CHEBI:29105"/>
    </cofactor>
</comment>
<dbReference type="Pfam" id="PF01435">
    <property type="entry name" value="Peptidase_M48"/>
    <property type="match status" value="1"/>
</dbReference>
<evidence type="ECO:0000256" key="1">
    <source>
        <dbReference type="ARBA" id="ARBA00001947"/>
    </source>
</evidence>
<evidence type="ECO:0000256" key="2">
    <source>
        <dbReference type="ARBA" id="ARBA00022670"/>
    </source>
</evidence>
<gene>
    <name evidence="11" type="ORF">EDC59_102223</name>
</gene>
<evidence type="ECO:0000259" key="10">
    <source>
        <dbReference type="Pfam" id="PF01435"/>
    </source>
</evidence>
<dbReference type="RefSeq" id="WP_243833602.1">
    <property type="nucleotide sequence ID" value="NZ_SOBK01000002.1"/>
</dbReference>
<evidence type="ECO:0000256" key="9">
    <source>
        <dbReference type="SAM" id="SignalP"/>
    </source>
</evidence>
<keyword evidence="3" id="KW-0479">Metal-binding</keyword>
<organism evidence="11 12">
    <name type="scientific">Pseudodesulfovibrio indicus</name>
    <dbReference type="NCBI Taxonomy" id="1716143"/>
    <lineage>
        <taxon>Bacteria</taxon>
        <taxon>Pseudomonadati</taxon>
        <taxon>Thermodesulfobacteriota</taxon>
        <taxon>Desulfovibrionia</taxon>
        <taxon>Desulfovibrionales</taxon>
        <taxon>Desulfovibrionaceae</taxon>
    </lineage>
</organism>
<dbReference type="SUPFAM" id="SSF48452">
    <property type="entry name" value="TPR-like"/>
    <property type="match status" value="1"/>
</dbReference>
<dbReference type="EMBL" id="SOBK01000002">
    <property type="protein sequence ID" value="TDT90791.1"/>
    <property type="molecule type" value="Genomic_DNA"/>
</dbReference>
<feature type="chain" id="PRO_5041706530" evidence="9">
    <location>
        <begin position="34"/>
        <end position="484"/>
    </location>
</feature>
<dbReference type="GO" id="GO:0051603">
    <property type="term" value="P:proteolysis involved in protein catabolic process"/>
    <property type="evidence" value="ECO:0007669"/>
    <property type="project" value="TreeGrafter"/>
</dbReference>
<proteinExistence type="predicted"/>
<dbReference type="PANTHER" id="PTHR22726:SF1">
    <property type="entry name" value="METALLOENDOPEPTIDASE OMA1, MITOCHONDRIAL"/>
    <property type="match status" value="1"/>
</dbReference>
<evidence type="ECO:0000256" key="4">
    <source>
        <dbReference type="ARBA" id="ARBA00022801"/>
    </source>
</evidence>
<dbReference type="InterPro" id="IPR011990">
    <property type="entry name" value="TPR-like_helical_dom_sf"/>
</dbReference>
<keyword evidence="2 11" id="KW-0645">Protease</keyword>
<evidence type="ECO:0000256" key="6">
    <source>
        <dbReference type="ARBA" id="ARBA00023049"/>
    </source>
</evidence>
<feature type="domain" description="Peptidase M48" evidence="10">
    <location>
        <begin position="72"/>
        <end position="261"/>
    </location>
</feature>
<evidence type="ECO:0000256" key="8">
    <source>
        <dbReference type="SAM" id="Coils"/>
    </source>
</evidence>
<dbReference type="Gene3D" id="1.25.40.10">
    <property type="entry name" value="Tetratricopeptide repeat domain"/>
    <property type="match status" value="1"/>
</dbReference>
<sequence>MITMIAMRTPLAVLPALLAALLLVVAPATSARADLLGDKLTLRDENKMGREFDTIIRSQMPMVGDTYITDYVAEVVTRVVTGKRPMPYQIKSAVIANPLINAFAIPGGFIYIFTGLIQDVETESQLAGVVAHELAHVSQRHVVNRLEKQKKISLLSTAGILAGVLLGVATGGSSGAAAGQALMIGSSGVATAAMLHYSQEDEREADQVGMNSLVKAGYNPEGMPQTFEIMLKNKWYDSSSSMPSYLSTHPGTEERIGYLNDRIARMPTEFTTRKDDNTRLKRVQVLVRSRMSPANTALAYWDDMKQADYTAMDWVGRGVTLERLKRIEEAQKAFDSALAMDRNDQLVVREAGIFYFKTGRPDQALPLLQQAAIMNQRDAMALFYLARLQAEAKQYGQAAKNMTKVNELVPEDWEVHQHLGMILGESGDAFSGNLHLAYSGVYSMDLGKARRYMNQAQALATTEAQKEQLQQLSETIKTRAALKK</sequence>
<evidence type="ECO:0000313" key="11">
    <source>
        <dbReference type="EMBL" id="TDT90791.1"/>
    </source>
</evidence>
<feature type="signal peptide" evidence="9">
    <location>
        <begin position="1"/>
        <end position="33"/>
    </location>
</feature>
<dbReference type="Gene3D" id="3.30.2010.10">
    <property type="entry name" value="Metalloproteases ('zincins'), catalytic domain"/>
    <property type="match status" value="1"/>
</dbReference>
<dbReference type="InterPro" id="IPR019734">
    <property type="entry name" value="TPR_rpt"/>
</dbReference>
<name>A0AA94PMZ3_9BACT</name>
<keyword evidence="7" id="KW-0802">TPR repeat</keyword>
<reference evidence="11 12" key="1">
    <citation type="submission" date="2019-03" db="EMBL/GenBank/DDBJ databases">
        <title>Genomic Encyclopedia of Type Strains, Phase IV (KMG-IV): sequencing the most valuable type-strain genomes for metagenomic binning, comparative biology and taxonomic classification.</title>
        <authorList>
            <person name="Goeker M."/>
        </authorList>
    </citation>
    <scope>NUCLEOTIDE SEQUENCE [LARGE SCALE GENOMIC DNA]</scope>
    <source>
        <strain evidence="11 12">DSM 101483</strain>
    </source>
</reference>
<evidence type="ECO:0000313" key="12">
    <source>
        <dbReference type="Proteomes" id="UP000295506"/>
    </source>
</evidence>
<dbReference type="GO" id="GO:0004222">
    <property type="term" value="F:metalloendopeptidase activity"/>
    <property type="evidence" value="ECO:0007669"/>
    <property type="project" value="InterPro"/>
</dbReference>
<evidence type="ECO:0000256" key="5">
    <source>
        <dbReference type="ARBA" id="ARBA00022833"/>
    </source>
</evidence>
<keyword evidence="5" id="KW-0862">Zinc</keyword>
<accession>A0AA94PMZ3</accession>
<comment type="caution">
    <text evidence="11">The sequence shown here is derived from an EMBL/GenBank/DDBJ whole genome shotgun (WGS) entry which is preliminary data.</text>
</comment>
<dbReference type="AlphaFoldDB" id="A0AA94PMZ3"/>